<dbReference type="AlphaFoldDB" id="A0A9D4V9B3"/>
<keyword evidence="2" id="KW-0812">Transmembrane</keyword>
<dbReference type="Pfam" id="PF14159">
    <property type="entry name" value="CAAD"/>
    <property type="match status" value="1"/>
</dbReference>
<reference evidence="4" key="1">
    <citation type="submission" date="2021-01" db="EMBL/GenBank/DDBJ databases">
        <title>Adiantum capillus-veneris genome.</title>
        <authorList>
            <person name="Fang Y."/>
            <person name="Liao Q."/>
        </authorList>
    </citation>
    <scope>NUCLEOTIDE SEQUENCE</scope>
    <source>
        <strain evidence="4">H3</strain>
        <tissue evidence="4">Leaf</tissue>
    </source>
</reference>
<protein>
    <recommendedName>
        <fullName evidence="3">Cyanobacterial aminoacyl-tRNA synthetase CAAD domain-containing protein</fullName>
    </recommendedName>
</protein>
<evidence type="ECO:0000313" key="4">
    <source>
        <dbReference type="EMBL" id="KAI5081845.1"/>
    </source>
</evidence>
<keyword evidence="5" id="KW-1185">Reference proteome</keyword>
<accession>A0A9D4V9B3</accession>
<evidence type="ECO:0000256" key="2">
    <source>
        <dbReference type="SAM" id="Phobius"/>
    </source>
</evidence>
<feature type="transmembrane region" description="Helical" evidence="2">
    <location>
        <begin position="140"/>
        <end position="161"/>
    </location>
</feature>
<evidence type="ECO:0000256" key="1">
    <source>
        <dbReference type="ARBA" id="ARBA00004141"/>
    </source>
</evidence>
<dbReference type="Proteomes" id="UP000886520">
    <property type="component" value="Chromosome 2"/>
</dbReference>
<dbReference type="PANTHER" id="PTHR33222">
    <property type="match status" value="1"/>
</dbReference>
<comment type="caution">
    <text evidence="4">The sequence shown here is derived from an EMBL/GenBank/DDBJ whole genome shotgun (WGS) entry which is preliminary data.</text>
</comment>
<dbReference type="GO" id="GO:0009535">
    <property type="term" value="C:chloroplast thylakoid membrane"/>
    <property type="evidence" value="ECO:0007669"/>
    <property type="project" value="TreeGrafter"/>
</dbReference>
<proteinExistence type="predicted"/>
<feature type="transmembrane region" description="Helical" evidence="2">
    <location>
        <begin position="111"/>
        <end position="134"/>
    </location>
</feature>
<dbReference type="OrthoDB" id="2014299at2759"/>
<name>A0A9D4V9B3_ADICA</name>
<dbReference type="EMBL" id="JABFUD020000003">
    <property type="protein sequence ID" value="KAI5081845.1"/>
    <property type="molecule type" value="Genomic_DNA"/>
</dbReference>
<feature type="domain" description="Cyanobacterial aminoacyl-tRNA synthetase CAAD" evidence="3">
    <location>
        <begin position="99"/>
        <end position="182"/>
    </location>
</feature>
<evidence type="ECO:0000259" key="3">
    <source>
        <dbReference type="Pfam" id="PF14159"/>
    </source>
</evidence>
<evidence type="ECO:0000313" key="5">
    <source>
        <dbReference type="Proteomes" id="UP000886520"/>
    </source>
</evidence>
<dbReference type="PANTHER" id="PTHR33222:SF3">
    <property type="entry name" value="PROTEIN CURVATURE THYLAKOID 1C, CHLOROPLASTIC"/>
    <property type="match status" value="1"/>
</dbReference>
<dbReference type="InterPro" id="IPR025564">
    <property type="entry name" value="CAAD_dom"/>
</dbReference>
<dbReference type="InterPro" id="IPR033344">
    <property type="entry name" value="CURT1"/>
</dbReference>
<keyword evidence="2" id="KW-0472">Membrane</keyword>
<keyword evidence="2" id="KW-1133">Transmembrane helix</keyword>
<gene>
    <name evidence="4" type="ORF">GOP47_0001588</name>
</gene>
<organism evidence="4 5">
    <name type="scientific">Adiantum capillus-veneris</name>
    <name type="common">Maidenhair fern</name>
    <dbReference type="NCBI Taxonomy" id="13818"/>
    <lineage>
        <taxon>Eukaryota</taxon>
        <taxon>Viridiplantae</taxon>
        <taxon>Streptophyta</taxon>
        <taxon>Embryophyta</taxon>
        <taxon>Tracheophyta</taxon>
        <taxon>Polypodiopsida</taxon>
        <taxon>Polypodiidae</taxon>
        <taxon>Polypodiales</taxon>
        <taxon>Pteridineae</taxon>
        <taxon>Pteridaceae</taxon>
        <taxon>Vittarioideae</taxon>
        <taxon>Adiantum</taxon>
    </lineage>
</organism>
<comment type="subcellular location">
    <subcellularLocation>
        <location evidence="1">Membrane</location>
        <topology evidence="1">Multi-pass membrane protein</topology>
    </subcellularLocation>
</comment>
<sequence>MLTKTDLYCDLFYSKFPNSSYRVLQTALPLSDSCYLAASVSRLTPSSTSAASSSLQHARFLFNPSLHRLSGSRRGVWVVSRAAEEPFDANKVLNDTLKDLQEAWEKTEEKLALGTLGFSVLITVWASVGVVSAIDRLPLLPSFLELVGVFYSAWFAYRYLLFKPDREELRKKADDILNSIIGTSDISDTY</sequence>